<dbReference type="OrthoDB" id="9787344at2"/>
<dbReference type="AlphaFoldDB" id="A0A6I4ICV7"/>
<reference evidence="4 5" key="1">
    <citation type="submission" date="2019-12" db="EMBL/GenBank/DDBJ databases">
        <title>Mucilaginibacter sp. HME9299 genome sequencing and assembly.</title>
        <authorList>
            <person name="Kang H."/>
            <person name="Kim H."/>
            <person name="Joh K."/>
        </authorList>
    </citation>
    <scope>NUCLEOTIDE SEQUENCE [LARGE SCALE GENOMIC DNA]</scope>
    <source>
        <strain evidence="4 5">HME9299</strain>
    </source>
</reference>
<dbReference type="PROSITE" id="PS50110">
    <property type="entry name" value="RESPONSE_REGULATORY"/>
    <property type="match status" value="1"/>
</dbReference>
<dbReference type="InterPro" id="IPR007492">
    <property type="entry name" value="LytTR_DNA-bd_dom"/>
</dbReference>
<dbReference type="Pfam" id="PF04397">
    <property type="entry name" value="LytTR"/>
    <property type="match status" value="1"/>
</dbReference>
<gene>
    <name evidence="4" type="ORF">GO816_17960</name>
</gene>
<dbReference type="PANTHER" id="PTHR37299:SF1">
    <property type="entry name" value="STAGE 0 SPORULATION PROTEIN A HOMOLOG"/>
    <property type="match status" value="1"/>
</dbReference>
<sequence>MIKAVIVEDSRLARVELKELLRAHGNINIIGEADSANKALELIKLTSPDLVFLDIHLPGASGFDVLEKLDCLPAIIFTTAFEQYALQSFDYHTIDYLLKPIVPERLAKAILKASAHFVSKQVPDKTPDEDNRIFIKDQHKAWLVPLKDVRYFESKGNYIQVFFSNQSPLMLRTLQQLEETLNQKHFIRINRQQIVNLKHVVKVDLSLGNRLKLTLSDGVTTEVSRRQVAKFKEQFELNI</sequence>
<keyword evidence="5" id="KW-1185">Reference proteome</keyword>
<dbReference type="Proteomes" id="UP000434850">
    <property type="component" value="Unassembled WGS sequence"/>
</dbReference>
<feature type="modified residue" description="4-aspartylphosphate" evidence="1">
    <location>
        <position position="54"/>
    </location>
</feature>
<dbReference type="GO" id="GO:0000156">
    <property type="term" value="F:phosphorelay response regulator activity"/>
    <property type="evidence" value="ECO:0007669"/>
    <property type="project" value="InterPro"/>
</dbReference>
<name>A0A6I4ICV7_9SPHI</name>
<feature type="domain" description="Response regulatory" evidence="2">
    <location>
        <begin position="3"/>
        <end position="114"/>
    </location>
</feature>
<dbReference type="EMBL" id="WQLA01000008">
    <property type="protein sequence ID" value="MVN93021.1"/>
    <property type="molecule type" value="Genomic_DNA"/>
</dbReference>
<evidence type="ECO:0000313" key="4">
    <source>
        <dbReference type="EMBL" id="MVN93021.1"/>
    </source>
</evidence>
<dbReference type="PANTHER" id="PTHR37299">
    <property type="entry name" value="TRANSCRIPTIONAL REGULATOR-RELATED"/>
    <property type="match status" value="1"/>
</dbReference>
<evidence type="ECO:0000259" key="2">
    <source>
        <dbReference type="PROSITE" id="PS50110"/>
    </source>
</evidence>
<dbReference type="SMART" id="SM00448">
    <property type="entry name" value="REC"/>
    <property type="match status" value="1"/>
</dbReference>
<organism evidence="4 5">
    <name type="scientific">Mucilaginibacter aquatilis</name>
    <dbReference type="NCBI Taxonomy" id="1517760"/>
    <lineage>
        <taxon>Bacteria</taxon>
        <taxon>Pseudomonadati</taxon>
        <taxon>Bacteroidota</taxon>
        <taxon>Sphingobacteriia</taxon>
        <taxon>Sphingobacteriales</taxon>
        <taxon>Sphingobacteriaceae</taxon>
        <taxon>Mucilaginibacter</taxon>
    </lineage>
</organism>
<proteinExistence type="predicted"/>
<dbReference type="InterPro" id="IPR046947">
    <property type="entry name" value="LytR-like"/>
</dbReference>
<dbReference type="SMART" id="SM00850">
    <property type="entry name" value="LytTR"/>
    <property type="match status" value="1"/>
</dbReference>
<dbReference type="PROSITE" id="PS50930">
    <property type="entry name" value="HTH_LYTTR"/>
    <property type="match status" value="1"/>
</dbReference>
<comment type="caution">
    <text evidence="4">The sequence shown here is derived from an EMBL/GenBank/DDBJ whole genome shotgun (WGS) entry which is preliminary data.</text>
</comment>
<evidence type="ECO:0000313" key="5">
    <source>
        <dbReference type="Proteomes" id="UP000434850"/>
    </source>
</evidence>
<dbReference type="RefSeq" id="WP_157543340.1">
    <property type="nucleotide sequence ID" value="NZ_WQLA01000008.1"/>
</dbReference>
<evidence type="ECO:0000256" key="1">
    <source>
        <dbReference type="PROSITE-ProRule" id="PRU00169"/>
    </source>
</evidence>
<dbReference type="Gene3D" id="3.40.50.2300">
    <property type="match status" value="1"/>
</dbReference>
<evidence type="ECO:0000259" key="3">
    <source>
        <dbReference type="PROSITE" id="PS50930"/>
    </source>
</evidence>
<dbReference type="Gene3D" id="2.40.50.1020">
    <property type="entry name" value="LytTr DNA-binding domain"/>
    <property type="match status" value="1"/>
</dbReference>
<feature type="domain" description="HTH LytTR-type" evidence="3">
    <location>
        <begin position="133"/>
        <end position="237"/>
    </location>
</feature>
<dbReference type="InterPro" id="IPR011006">
    <property type="entry name" value="CheY-like_superfamily"/>
</dbReference>
<keyword evidence="1" id="KW-0597">Phosphoprotein</keyword>
<accession>A0A6I4ICV7</accession>
<protein>
    <submittedName>
        <fullName evidence="4">Response regulator</fullName>
    </submittedName>
</protein>
<dbReference type="InterPro" id="IPR001789">
    <property type="entry name" value="Sig_transdc_resp-reg_receiver"/>
</dbReference>
<dbReference type="SUPFAM" id="SSF52172">
    <property type="entry name" value="CheY-like"/>
    <property type="match status" value="1"/>
</dbReference>
<dbReference type="GO" id="GO:0003677">
    <property type="term" value="F:DNA binding"/>
    <property type="evidence" value="ECO:0007669"/>
    <property type="project" value="InterPro"/>
</dbReference>
<dbReference type="Pfam" id="PF00072">
    <property type="entry name" value="Response_reg"/>
    <property type="match status" value="1"/>
</dbReference>